<organism evidence="2 3">
    <name type="scientific">Haladaptatus litoreus</name>
    <dbReference type="NCBI Taxonomy" id="553468"/>
    <lineage>
        <taxon>Archaea</taxon>
        <taxon>Methanobacteriati</taxon>
        <taxon>Methanobacteriota</taxon>
        <taxon>Stenosarchaea group</taxon>
        <taxon>Halobacteria</taxon>
        <taxon>Halobacteriales</taxon>
        <taxon>Haladaptataceae</taxon>
        <taxon>Haladaptatus</taxon>
    </lineage>
</organism>
<dbReference type="RefSeq" id="WP_076427464.1">
    <property type="nucleotide sequence ID" value="NZ_FTNO01000001.1"/>
</dbReference>
<feature type="transmembrane region" description="Helical" evidence="1">
    <location>
        <begin position="12"/>
        <end position="31"/>
    </location>
</feature>
<dbReference type="AlphaFoldDB" id="A0A1N6VIZ2"/>
<dbReference type="Proteomes" id="UP000186914">
    <property type="component" value="Unassembled WGS sequence"/>
</dbReference>
<keyword evidence="1" id="KW-0812">Transmembrane</keyword>
<protein>
    <submittedName>
        <fullName evidence="2">Uncharacterized protein</fullName>
    </submittedName>
</protein>
<reference evidence="3" key="1">
    <citation type="submission" date="2017-01" db="EMBL/GenBank/DDBJ databases">
        <authorList>
            <person name="Varghese N."/>
            <person name="Submissions S."/>
        </authorList>
    </citation>
    <scope>NUCLEOTIDE SEQUENCE [LARGE SCALE GENOMIC DNA]</scope>
    <source>
        <strain evidence="3">CGMCC 1.7737</strain>
    </source>
</reference>
<evidence type="ECO:0000256" key="1">
    <source>
        <dbReference type="SAM" id="Phobius"/>
    </source>
</evidence>
<name>A0A1N6VIZ2_9EURY</name>
<evidence type="ECO:0000313" key="2">
    <source>
        <dbReference type="EMBL" id="SIQ77835.1"/>
    </source>
</evidence>
<gene>
    <name evidence="2" type="ORF">SAMN05421858_0377</name>
</gene>
<dbReference type="EMBL" id="FTNO01000001">
    <property type="protein sequence ID" value="SIQ77835.1"/>
    <property type="molecule type" value="Genomic_DNA"/>
</dbReference>
<accession>A0A1N6VIZ2</accession>
<evidence type="ECO:0000313" key="3">
    <source>
        <dbReference type="Proteomes" id="UP000186914"/>
    </source>
</evidence>
<feature type="transmembrane region" description="Helical" evidence="1">
    <location>
        <begin position="37"/>
        <end position="58"/>
    </location>
</feature>
<proteinExistence type="predicted"/>
<feature type="transmembrane region" description="Helical" evidence="1">
    <location>
        <begin position="65"/>
        <end position="85"/>
    </location>
</feature>
<keyword evidence="1" id="KW-0472">Membrane</keyword>
<sequence>MDEPNKKSRSVVALMFVLFAVMLVLLGYGEFAPNQTATLGGKLLFSFLWIPLGVALLLEWKMTAFTVATAGALALSGGVELYLTLASNPLLGENAVDVTRIAGALLWVFRLKTD</sequence>
<keyword evidence="3" id="KW-1185">Reference proteome</keyword>
<keyword evidence="1" id="KW-1133">Transmembrane helix</keyword>